<evidence type="ECO:0000259" key="2">
    <source>
        <dbReference type="PROSITE" id="PS50110"/>
    </source>
</evidence>
<dbReference type="RefSeq" id="WP_085759505.1">
    <property type="nucleotide sequence ID" value="NZ_CP019343.1"/>
</dbReference>
<dbReference type="InterPro" id="IPR011006">
    <property type="entry name" value="CheY-like_superfamily"/>
</dbReference>
<evidence type="ECO:0000256" key="1">
    <source>
        <dbReference type="PROSITE-ProRule" id="PRU00169"/>
    </source>
</evidence>
<feature type="domain" description="Response regulatory" evidence="2">
    <location>
        <begin position="137"/>
        <end position="253"/>
    </location>
</feature>
<dbReference type="SMART" id="SM00044">
    <property type="entry name" value="CYCc"/>
    <property type="match status" value="1"/>
</dbReference>
<dbReference type="AlphaFoldDB" id="A0A1X9NBB2"/>
<dbReference type="CDD" id="cd07302">
    <property type="entry name" value="CHD"/>
    <property type="match status" value="1"/>
</dbReference>
<dbReference type="SMART" id="SM00448">
    <property type="entry name" value="REC"/>
    <property type="match status" value="1"/>
</dbReference>
<dbReference type="STRING" id="716816.BST96_15135"/>
<name>A0A1X9NBB2_9GAMM</name>
<keyword evidence="5" id="KW-1185">Reference proteome</keyword>
<feature type="domain" description="Guanylate cyclase" evidence="3">
    <location>
        <begin position="309"/>
        <end position="441"/>
    </location>
</feature>
<dbReference type="SUPFAM" id="SSF55073">
    <property type="entry name" value="Nucleotide cyclase"/>
    <property type="match status" value="1"/>
</dbReference>
<dbReference type="Gene3D" id="3.40.50.2300">
    <property type="match status" value="1"/>
</dbReference>
<dbReference type="KEGG" id="osg:BST96_15135"/>
<evidence type="ECO:0000313" key="5">
    <source>
        <dbReference type="Proteomes" id="UP000193450"/>
    </source>
</evidence>
<protein>
    <submittedName>
        <fullName evidence="4">Adenylyl cyclase</fullName>
    </submittedName>
</protein>
<proteinExistence type="predicted"/>
<dbReference type="InterPro" id="IPR029787">
    <property type="entry name" value="Nucleotide_cyclase"/>
</dbReference>
<dbReference type="InterPro" id="IPR001054">
    <property type="entry name" value="A/G_cyclase"/>
</dbReference>
<dbReference type="OrthoDB" id="9806704at2"/>
<organism evidence="4 5">
    <name type="scientific">Oceanicoccus sagamiensis</name>
    <dbReference type="NCBI Taxonomy" id="716816"/>
    <lineage>
        <taxon>Bacteria</taxon>
        <taxon>Pseudomonadati</taxon>
        <taxon>Pseudomonadota</taxon>
        <taxon>Gammaproteobacteria</taxon>
        <taxon>Cellvibrionales</taxon>
        <taxon>Spongiibacteraceae</taxon>
        <taxon>Oceanicoccus</taxon>
    </lineage>
</organism>
<dbReference type="GO" id="GO:0006171">
    <property type="term" value="P:cAMP biosynthetic process"/>
    <property type="evidence" value="ECO:0007669"/>
    <property type="project" value="TreeGrafter"/>
</dbReference>
<dbReference type="Pfam" id="PF00072">
    <property type="entry name" value="Response_reg"/>
    <property type="match status" value="1"/>
</dbReference>
<gene>
    <name evidence="4" type="ORF">BST96_15135</name>
</gene>
<dbReference type="SUPFAM" id="SSF52172">
    <property type="entry name" value="CheY-like"/>
    <property type="match status" value="1"/>
</dbReference>
<dbReference type="PROSITE" id="PS50125">
    <property type="entry name" value="GUANYLATE_CYCLASE_2"/>
    <property type="match status" value="1"/>
</dbReference>
<keyword evidence="1" id="KW-0597">Phosphoprotein</keyword>
<dbReference type="Gene3D" id="3.30.70.1230">
    <property type="entry name" value="Nucleotide cyclase"/>
    <property type="match status" value="1"/>
</dbReference>
<dbReference type="PANTHER" id="PTHR43081:SF1">
    <property type="entry name" value="ADENYLATE CYCLASE, TERMINAL-DIFFERENTIATION SPECIFIC"/>
    <property type="match status" value="1"/>
</dbReference>
<dbReference type="Pfam" id="PF00211">
    <property type="entry name" value="Guanylate_cyc"/>
    <property type="match status" value="1"/>
</dbReference>
<dbReference type="GO" id="GO:0000160">
    <property type="term" value="P:phosphorelay signal transduction system"/>
    <property type="evidence" value="ECO:0007669"/>
    <property type="project" value="InterPro"/>
</dbReference>
<sequence>MENPNAVLDAHNWIPLSRQLVTEIHGLEKLCSEQWPDLADDLSKLQAVSVKLDEFTLAVLAGEIVSYSKIWHDLRNLVGTIMGYCELMEEELEANRLPLHQSLLQLHELCEQLLAKDEDIADISTAQYLPTNKATGTILIVDDQAESREILRRYLQQGQHQVLEANGGQQMFEILASNDVDLILLDLILPEMDGDELLQQLKMDESLRAIPVIVVSGNKDTERVILCIEAGAEDYLFKPFNHVLLQARISAGVERKRWHDKEQLYRDELERNQRFIRNVFGRYLSEEIVSTLLEDPDGLDLGGVQRKVSVLMADIRGFTTIAEQLPPHRVVRLLNNYLGTMSEIIMKYNGTVDEFIGDAILAIFGAPITREDDSDRAIRCALEMQAAMDDINRRNKSEDLPEISMGISINTGTVVAGNIGSEKRAKYGVVGHTVNQTARIEEHCEAGSILLSEATVNDCQAVLSIGESRAIQAKGILKEINIFELKGIAPETRPHKETSPETSRE</sequence>
<feature type="modified residue" description="4-aspartylphosphate" evidence="1">
    <location>
        <position position="186"/>
    </location>
</feature>
<dbReference type="GO" id="GO:0004016">
    <property type="term" value="F:adenylate cyclase activity"/>
    <property type="evidence" value="ECO:0007669"/>
    <property type="project" value="UniProtKB-ARBA"/>
</dbReference>
<dbReference type="PROSITE" id="PS50110">
    <property type="entry name" value="RESPONSE_REGULATORY"/>
    <property type="match status" value="1"/>
</dbReference>
<reference evidence="4 5" key="1">
    <citation type="submission" date="2016-11" db="EMBL/GenBank/DDBJ databases">
        <title>Trade-off between light-utilization and light-protection in marine flavobacteria.</title>
        <authorList>
            <person name="Kumagai Y."/>
        </authorList>
    </citation>
    <scope>NUCLEOTIDE SEQUENCE [LARGE SCALE GENOMIC DNA]</scope>
    <source>
        <strain evidence="4 5">NBRC 107125</strain>
    </source>
</reference>
<dbReference type="InterPro" id="IPR001789">
    <property type="entry name" value="Sig_transdc_resp-reg_receiver"/>
</dbReference>
<dbReference type="PANTHER" id="PTHR43081">
    <property type="entry name" value="ADENYLATE CYCLASE, TERMINAL-DIFFERENTIATION SPECIFIC-RELATED"/>
    <property type="match status" value="1"/>
</dbReference>
<dbReference type="InterPro" id="IPR050697">
    <property type="entry name" value="Adenylyl/Guanylyl_Cyclase_3/4"/>
</dbReference>
<dbReference type="EMBL" id="CP019343">
    <property type="protein sequence ID" value="ARN75330.1"/>
    <property type="molecule type" value="Genomic_DNA"/>
</dbReference>
<evidence type="ECO:0000313" key="4">
    <source>
        <dbReference type="EMBL" id="ARN75330.1"/>
    </source>
</evidence>
<evidence type="ECO:0000259" key="3">
    <source>
        <dbReference type="PROSITE" id="PS50125"/>
    </source>
</evidence>
<dbReference type="Proteomes" id="UP000193450">
    <property type="component" value="Chromosome"/>
</dbReference>
<accession>A0A1X9NBB2</accession>